<proteinExistence type="predicted"/>
<dbReference type="Proteomes" id="UP000789396">
    <property type="component" value="Unassembled WGS sequence"/>
</dbReference>
<accession>A0A9N9CIZ9</accession>
<gene>
    <name evidence="1" type="ORF">RFULGI_LOCUS6684</name>
</gene>
<comment type="caution">
    <text evidence="1">The sequence shown here is derived from an EMBL/GenBank/DDBJ whole genome shotgun (WGS) entry which is preliminary data.</text>
</comment>
<reference evidence="1" key="1">
    <citation type="submission" date="2021-06" db="EMBL/GenBank/DDBJ databases">
        <authorList>
            <person name="Kallberg Y."/>
            <person name="Tangrot J."/>
            <person name="Rosling A."/>
        </authorList>
    </citation>
    <scope>NUCLEOTIDE SEQUENCE</scope>
    <source>
        <strain evidence="1">IN212</strain>
    </source>
</reference>
<evidence type="ECO:0000313" key="1">
    <source>
        <dbReference type="EMBL" id="CAG8603274.1"/>
    </source>
</evidence>
<feature type="non-terminal residue" evidence="1">
    <location>
        <position position="166"/>
    </location>
</feature>
<name>A0A9N9CIZ9_9GLOM</name>
<evidence type="ECO:0000313" key="2">
    <source>
        <dbReference type="Proteomes" id="UP000789396"/>
    </source>
</evidence>
<dbReference type="OrthoDB" id="8954335at2759"/>
<sequence length="166" mass="18550">PGAGKSTLANMLIQEDLCSKNLFPMSDSAAGGNSEIVFSNTDVFAIYDTIGLKYFGNHEIIAVDFPFNNDYDADIQQKKRKKNAALLTHKLLSLRYECVQLDIHGSKDFESKVKDVVEFVPVIGTAYKLISAGTYYTLNKPQLAKQRFKEALEDLPKIFSKIAISY</sequence>
<dbReference type="AlphaFoldDB" id="A0A9N9CIZ9"/>
<organism evidence="1 2">
    <name type="scientific">Racocetra fulgida</name>
    <dbReference type="NCBI Taxonomy" id="60492"/>
    <lineage>
        <taxon>Eukaryota</taxon>
        <taxon>Fungi</taxon>
        <taxon>Fungi incertae sedis</taxon>
        <taxon>Mucoromycota</taxon>
        <taxon>Glomeromycotina</taxon>
        <taxon>Glomeromycetes</taxon>
        <taxon>Diversisporales</taxon>
        <taxon>Gigasporaceae</taxon>
        <taxon>Racocetra</taxon>
    </lineage>
</organism>
<dbReference type="EMBL" id="CAJVPZ010008921">
    <property type="protein sequence ID" value="CAG8603274.1"/>
    <property type="molecule type" value="Genomic_DNA"/>
</dbReference>
<protein>
    <submittedName>
        <fullName evidence="1">12984_t:CDS:1</fullName>
    </submittedName>
</protein>
<keyword evidence="2" id="KW-1185">Reference proteome</keyword>